<dbReference type="EMBL" id="CAEZSL010000231">
    <property type="protein sequence ID" value="CAB4554865.1"/>
    <property type="molecule type" value="Genomic_DNA"/>
</dbReference>
<reference evidence="1" key="1">
    <citation type="submission" date="2020-05" db="EMBL/GenBank/DDBJ databases">
        <authorList>
            <person name="Chiriac C."/>
            <person name="Salcher M."/>
            <person name="Ghai R."/>
            <person name="Kavagutti S V."/>
        </authorList>
    </citation>
    <scope>NUCLEOTIDE SEQUENCE</scope>
</reference>
<organism evidence="1">
    <name type="scientific">freshwater metagenome</name>
    <dbReference type="NCBI Taxonomy" id="449393"/>
    <lineage>
        <taxon>unclassified sequences</taxon>
        <taxon>metagenomes</taxon>
        <taxon>ecological metagenomes</taxon>
    </lineage>
</organism>
<protein>
    <submittedName>
        <fullName evidence="1">Unannotated protein</fullName>
    </submittedName>
</protein>
<proteinExistence type="predicted"/>
<evidence type="ECO:0000313" key="1">
    <source>
        <dbReference type="EMBL" id="CAB4554865.1"/>
    </source>
</evidence>
<dbReference type="AlphaFoldDB" id="A0A6J6CUM0"/>
<accession>A0A6J6CUM0</accession>
<gene>
    <name evidence="1" type="ORF">UFOPK1421_01526</name>
</gene>
<name>A0A6J6CUM0_9ZZZZ</name>
<sequence>MMRATAIDHRNSSVGQASSCCMPVRGLGKKFCTITSCTCPRPLTMCAWCESRIATRAAIRSARVSPMPTKIPVVNGICNSPAKLSVAKRRSGSLSGAPRWQAKSWRNVSTIIPWLGEKGRKLASSSLLNAPALAWGSNPVSSSTNLHIATRYSVVDA</sequence>